<dbReference type="PANTHER" id="PTHR28647">
    <property type="entry name" value="UNIQUE CARTILAGE MATRIX-ASSOCIATED PROTEIN"/>
    <property type="match status" value="1"/>
</dbReference>
<dbReference type="GO" id="GO:0031012">
    <property type="term" value="C:extracellular matrix"/>
    <property type="evidence" value="ECO:0007669"/>
    <property type="project" value="TreeGrafter"/>
</dbReference>
<evidence type="ECO:0000313" key="12">
    <source>
        <dbReference type="EMBL" id="KAF6133591.1"/>
    </source>
</evidence>
<evidence type="ECO:0000256" key="11">
    <source>
        <dbReference type="SAM" id="SignalP"/>
    </source>
</evidence>
<feature type="chain" id="PRO_5032872057" description="Unique cartilage matrix-associated protein" evidence="11">
    <location>
        <begin position="28"/>
        <end position="135"/>
    </location>
</feature>
<evidence type="ECO:0000256" key="4">
    <source>
        <dbReference type="ARBA" id="ARBA00013765"/>
    </source>
</evidence>
<dbReference type="InterPro" id="IPR031386">
    <property type="entry name" value="UCMA"/>
</dbReference>
<evidence type="ECO:0000256" key="7">
    <source>
        <dbReference type="ARBA" id="ARBA00022641"/>
    </source>
</evidence>
<evidence type="ECO:0000256" key="8">
    <source>
        <dbReference type="ARBA" id="ARBA00022729"/>
    </source>
</evidence>
<evidence type="ECO:0000256" key="9">
    <source>
        <dbReference type="ARBA" id="ARBA00023054"/>
    </source>
</evidence>
<comment type="subcellular location">
    <subcellularLocation>
        <location evidence="2">Secreted</location>
        <location evidence="2">Extracellular space</location>
        <location evidence="2">Extracellular matrix</location>
    </subcellularLocation>
</comment>
<keyword evidence="8 11" id="KW-0732">Signal</keyword>
<comment type="function">
    <text evidence="1">May be involved in the negative control of osteogenic differentiation of osteochondrogenic precursor cells in peripheral zones of fetal cartilage and at the cartilage-bone interface.</text>
</comment>
<dbReference type="GO" id="GO:0048706">
    <property type="term" value="P:embryonic skeletal system development"/>
    <property type="evidence" value="ECO:0007669"/>
    <property type="project" value="TreeGrafter"/>
</dbReference>
<keyword evidence="6" id="KW-0272">Extracellular matrix</keyword>
<dbReference type="EMBL" id="JABVXQ010000001">
    <property type="protein sequence ID" value="KAF6133591.1"/>
    <property type="molecule type" value="Genomic_DNA"/>
</dbReference>
<keyword evidence="5" id="KW-0964">Secreted</keyword>
<feature type="signal peptide" evidence="11">
    <location>
        <begin position="1"/>
        <end position="27"/>
    </location>
</feature>
<comment type="caution">
    <text evidence="12">The sequence shown here is derived from an EMBL/GenBank/DDBJ whole genome shotgun (WGS) entry which is preliminary data.</text>
</comment>
<organism evidence="12 13">
    <name type="scientific">Phyllostomus discolor</name>
    <name type="common">pale spear-nosed bat</name>
    <dbReference type="NCBI Taxonomy" id="89673"/>
    <lineage>
        <taxon>Eukaryota</taxon>
        <taxon>Metazoa</taxon>
        <taxon>Chordata</taxon>
        <taxon>Craniata</taxon>
        <taxon>Vertebrata</taxon>
        <taxon>Euteleostomi</taxon>
        <taxon>Mammalia</taxon>
        <taxon>Eutheria</taxon>
        <taxon>Laurasiatheria</taxon>
        <taxon>Chiroptera</taxon>
        <taxon>Yangochiroptera</taxon>
        <taxon>Phyllostomidae</taxon>
        <taxon>Phyllostominae</taxon>
        <taxon>Phyllostomus</taxon>
    </lineage>
</organism>
<protein>
    <recommendedName>
        <fullName evidence="4">Unique cartilage matrix-associated protein</fullName>
    </recommendedName>
</protein>
<evidence type="ECO:0000256" key="1">
    <source>
        <dbReference type="ARBA" id="ARBA00002111"/>
    </source>
</evidence>
<dbReference type="PANTHER" id="PTHR28647:SF2">
    <property type="entry name" value="UNIQUE CARTILAGE MATRIX-ASSOCIATED PROTEIN"/>
    <property type="match status" value="1"/>
</dbReference>
<dbReference type="GO" id="GO:0045667">
    <property type="term" value="P:regulation of osteoblast differentiation"/>
    <property type="evidence" value="ECO:0007669"/>
    <property type="project" value="InterPro"/>
</dbReference>
<comment type="similarity">
    <text evidence="3">Belongs to the UCMA family.</text>
</comment>
<proteinExistence type="inferred from homology"/>
<evidence type="ECO:0000313" key="13">
    <source>
        <dbReference type="Proteomes" id="UP000664940"/>
    </source>
</evidence>
<evidence type="ECO:0000256" key="3">
    <source>
        <dbReference type="ARBA" id="ARBA00011000"/>
    </source>
</evidence>
<dbReference type="Proteomes" id="UP000664940">
    <property type="component" value="Unassembled WGS sequence"/>
</dbReference>
<dbReference type="Pfam" id="PF17085">
    <property type="entry name" value="UCMA"/>
    <property type="match status" value="1"/>
</dbReference>
<feature type="compositionally biased region" description="Basic and acidic residues" evidence="10">
    <location>
        <begin position="68"/>
        <end position="98"/>
    </location>
</feature>
<evidence type="ECO:0000256" key="6">
    <source>
        <dbReference type="ARBA" id="ARBA00022530"/>
    </source>
</evidence>
<name>A0A834BTW7_9CHIR</name>
<evidence type="ECO:0000256" key="10">
    <source>
        <dbReference type="SAM" id="MobiDB-lite"/>
    </source>
</evidence>
<keyword evidence="7" id="KW-0765">Sulfation</keyword>
<evidence type="ECO:0000256" key="2">
    <source>
        <dbReference type="ARBA" id="ARBA00004498"/>
    </source>
</evidence>
<sequence>MAWKQLLLVSCFSTAVLLLSMLQEGTGASVGTRQVAGQEAQEGMEQKIFMQESDASNFLKKRSKRSSKSRDEVNAEDRQRLRADELRREYHEEQRNEFENFVEEQNDGKSSQPASLGSGALWENHEVPLLLLLKF</sequence>
<reference evidence="12 13" key="1">
    <citation type="journal article" date="2020" name="Nature">
        <title>Six reference-quality genomes reveal evolution of bat adaptations.</title>
        <authorList>
            <person name="Jebb D."/>
            <person name="Huang Z."/>
            <person name="Pippel M."/>
            <person name="Hughes G.M."/>
            <person name="Lavrichenko K."/>
            <person name="Devanna P."/>
            <person name="Winkler S."/>
            <person name="Jermiin L.S."/>
            <person name="Skirmuntt E.C."/>
            <person name="Katzourakis A."/>
            <person name="Burkitt-Gray L."/>
            <person name="Ray D.A."/>
            <person name="Sullivan K.A.M."/>
            <person name="Roscito J.G."/>
            <person name="Kirilenko B.M."/>
            <person name="Davalos L.M."/>
            <person name="Corthals A.P."/>
            <person name="Power M.L."/>
            <person name="Jones G."/>
            <person name="Ransome R.D."/>
            <person name="Dechmann D.K.N."/>
            <person name="Locatelli A.G."/>
            <person name="Puechmaille S.J."/>
            <person name="Fedrigo O."/>
            <person name="Jarvis E.D."/>
            <person name="Hiller M."/>
            <person name="Vernes S.C."/>
            <person name="Myers E.W."/>
            <person name="Teeling E.C."/>
        </authorList>
    </citation>
    <scope>NUCLEOTIDE SEQUENCE [LARGE SCALE GENOMIC DNA]</scope>
    <source>
        <strain evidence="12">Bat1K_MPI-CBG_1</strain>
    </source>
</reference>
<accession>A0A834BTW7</accession>
<keyword evidence="9" id="KW-0175">Coiled coil</keyword>
<gene>
    <name evidence="12" type="ORF">HJG60_019929</name>
</gene>
<evidence type="ECO:0000256" key="5">
    <source>
        <dbReference type="ARBA" id="ARBA00022525"/>
    </source>
</evidence>
<feature type="region of interest" description="Disordered" evidence="10">
    <location>
        <begin position="57"/>
        <end position="118"/>
    </location>
</feature>
<dbReference type="AlphaFoldDB" id="A0A834BTW7"/>